<evidence type="ECO:0000313" key="3">
    <source>
        <dbReference type="EMBL" id="BAC69794.1"/>
    </source>
</evidence>
<proteinExistence type="predicted"/>
<gene>
    <name evidence="3" type="ORF">SAVERM_2083</name>
</gene>
<name>Q82LC7_STRAW</name>
<dbReference type="CDD" id="cd01830">
    <property type="entry name" value="XynE_like"/>
    <property type="match status" value="1"/>
</dbReference>
<reference evidence="3 4" key="2">
    <citation type="journal article" date="2003" name="Nat. Biotechnol.">
        <title>Complete genome sequence and comparative analysis of the industrial microorganism Streptomyces avermitilis.</title>
        <authorList>
            <person name="Ikeda H."/>
            <person name="Ishikawa J."/>
            <person name="Hanamoto A."/>
            <person name="Shinose M."/>
            <person name="Kikuchi H."/>
            <person name="Shiba T."/>
            <person name="Sakaki Y."/>
            <person name="Hattori M."/>
            <person name="Omura S."/>
        </authorList>
    </citation>
    <scope>NUCLEOTIDE SEQUENCE [LARGE SCALE GENOMIC DNA]</scope>
    <source>
        <strain evidence="4">ATCC 31267 / DSM 46492 / JCM 5070 / NBRC 14893 / NCIMB 12804 / NRRL 8165 / MA-4680</strain>
    </source>
</reference>
<dbReference type="InterPro" id="IPR013830">
    <property type="entry name" value="SGNH_hydro"/>
</dbReference>
<evidence type="ECO:0000259" key="2">
    <source>
        <dbReference type="Pfam" id="PF13472"/>
    </source>
</evidence>
<accession>Q82LC7</accession>
<dbReference type="EMBL" id="BA000030">
    <property type="protein sequence ID" value="BAC69794.1"/>
    <property type="molecule type" value="Genomic_DNA"/>
</dbReference>
<keyword evidence="1" id="KW-0732">Signal</keyword>
<dbReference type="Proteomes" id="UP000000428">
    <property type="component" value="Chromosome"/>
</dbReference>
<evidence type="ECO:0000256" key="1">
    <source>
        <dbReference type="SAM" id="SignalP"/>
    </source>
</evidence>
<organism evidence="3 4">
    <name type="scientific">Streptomyces avermitilis (strain ATCC 31267 / DSM 46492 / JCM 5070 / NBRC 14893 / NCIMB 12804 / NRRL 8165 / MA-4680)</name>
    <dbReference type="NCBI Taxonomy" id="227882"/>
    <lineage>
        <taxon>Bacteria</taxon>
        <taxon>Bacillati</taxon>
        <taxon>Actinomycetota</taxon>
        <taxon>Actinomycetes</taxon>
        <taxon>Kitasatosporales</taxon>
        <taxon>Streptomycetaceae</taxon>
        <taxon>Streptomyces</taxon>
    </lineage>
</organism>
<dbReference type="KEGG" id="sma:SAVERM_2083"/>
<sequence>MGHHARMTRAIKVRHLLAALVTALVLAPTAVGADEGTASGVAPPASAPRWTGTWETAPSGTTPALPGTSIRNVVHTSVGGTALRVRISNRLGTAPLQLDSVTVALQRPGAPRSPDAVPGSMRTATFAGATSVSIPAGRERATDAVRLNVPANANLVVSVHTSADSGPATYHRSAFQTNFLARNGDRTADTDGSAYTTTVSHWYYVTGVDVLGTTAIGSVVALGDSLTDGTGSSASANRRWPDRLAARLRALPPNRRLGVLNAGISGNRVLLDGVGPSALARLDADALLRSGVRAVIVLEGINDIKGTPAQTDPGAFERAYRTIVSRAHARGIRVIGATITPYGGHSSFTGAGEKARQAVNALLRTGRVFDGVADFDAAVRDPANPNRIRPAYDPGDHLHFNDRGMQALADTIDLATLTEWR</sequence>
<dbReference type="Gene3D" id="3.40.50.1110">
    <property type="entry name" value="SGNH hydrolase"/>
    <property type="match status" value="1"/>
</dbReference>
<dbReference type="InterPro" id="IPR036514">
    <property type="entry name" value="SGNH_hydro_sf"/>
</dbReference>
<dbReference type="PANTHER" id="PTHR43784:SF2">
    <property type="entry name" value="GDSL-LIKE LIPASE_ACYLHYDROLASE, PUTATIVE (AFU_ORTHOLOGUE AFUA_2G00820)-RELATED"/>
    <property type="match status" value="1"/>
</dbReference>
<dbReference type="eggNOG" id="COG2755">
    <property type="taxonomic scope" value="Bacteria"/>
</dbReference>
<keyword evidence="4" id="KW-1185">Reference proteome</keyword>
<reference evidence="3 4" key="3">
    <citation type="journal article" date="2014" name="J. Ind. Microbiol. Biotechnol.">
        <title>Genome mining of the Streptomyces avermitilis genome and development of genome-minimized hosts for heterologous expression of biosynthetic gene clusters.</title>
        <authorList>
            <person name="Ikeda H."/>
            <person name="Shin-ya K."/>
            <person name="Omura S."/>
        </authorList>
    </citation>
    <scope>NUCLEOTIDE SEQUENCE [LARGE SCALE GENOMIC DNA]</scope>
    <source>
        <strain evidence="4">ATCC 31267 / DSM 46492 / JCM 5070 / NBRC 14893 / NCIMB 12804 / NRRL 8165 / MA-4680</strain>
    </source>
</reference>
<reference evidence="3 4" key="1">
    <citation type="journal article" date="2001" name="Proc. Natl. Acad. Sci. U.S.A.">
        <title>Genome sequence of an industrial microorganism Streptomyces avermitilis: deducing the ability of producing secondary metabolites.</title>
        <authorList>
            <person name="Omura S."/>
            <person name="Ikeda H."/>
            <person name="Ishikawa J."/>
            <person name="Hanamoto A."/>
            <person name="Takahashi C."/>
            <person name="Shinose M."/>
            <person name="Takahashi Y."/>
            <person name="Horikawa H."/>
            <person name="Nakazawa H."/>
            <person name="Osonoe T."/>
            <person name="Kikuchi H."/>
            <person name="Shiba T."/>
            <person name="Sakaki Y."/>
            <person name="Hattori M."/>
        </authorList>
    </citation>
    <scope>NUCLEOTIDE SEQUENCE [LARGE SCALE GENOMIC DNA]</scope>
    <source>
        <strain evidence="4">ATCC 31267 / DSM 46492 / JCM 5070 / NBRC 14893 / NCIMB 12804 / NRRL 8165 / MA-4680</strain>
    </source>
</reference>
<dbReference type="SUPFAM" id="SSF52266">
    <property type="entry name" value="SGNH hydrolase"/>
    <property type="match status" value="1"/>
</dbReference>
<dbReference type="HOGENOM" id="CLU_029872_1_0_11"/>
<dbReference type="PANTHER" id="PTHR43784">
    <property type="entry name" value="GDSL-LIKE LIPASE/ACYLHYDROLASE, PUTATIVE (AFU_ORTHOLOGUE AFUA_2G00820)-RELATED"/>
    <property type="match status" value="1"/>
</dbReference>
<feature type="signal peptide" evidence="1">
    <location>
        <begin position="1"/>
        <end position="33"/>
    </location>
</feature>
<dbReference type="AlphaFoldDB" id="Q82LC7"/>
<feature type="chain" id="PRO_5004296979" evidence="1">
    <location>
        <begin position="34"/>
        <end position="421"/>
    </location>
</feature>
<protein>
    <submittedName>
        <fullName evidence="3">Secreted protein</fullName>
    </submittedName>
</protein>
<feature type="domain" description="SGNH hydrolase-type esterase" evidence="2">
    <location>
        <begin position="221"/>
        <end position="407"/>
    </location>
</feature>
<dbReference type="InterPro" id="IPR053140">
    <property type="entry name" value="GDSL_Rv0518-like"/>
</dbReference>
<evidence type="ECO:0000313" key="4">
    <source>
        <dbReference type="Proteomes" id="UP000000428"/>
    </source>
</evidence>
<dbReference type="Pfam" id="PF13472">
    <property type="entry name" value="Lipase_GDSL_2"/>
    <property type="match status" value="1"/>
</dbReference>